<dbReference type="AlphaFoldDB" id="A0A251RAL4"/>
<gene>
    <name evidence="1" type="ORF">PRUPE_1G404500</name>
</gene>
<dbReference type="Gramene" id="ONI33084">
    <property type="protein sequence ID" value="ONI33084"/>
    <property type="gene ID" value="PRUPE_1G404500"/>
</dbReference>
<evidence type="ECO:0008006" key="3">
    <source>
        <dbReference type="Google" id="ProtNLM"/>
    </source>
</evidence>
<proteinExistence type="predicted"/>
<name>A0A251RAL4_PRUPE</name>
<dbReference type="PANTHER" id="PTHR32212">
    <property type="entry name" value="CYCLIN-LIKE F-BOX"/>
    <property type="match status" value="1"/>
</dbReference>
<organism evidence="1 2">
    <name type="scientific">Prunus persica</name>
    <name type="common">Peach</name>
    <name type="synonym">Amygdalus persica</name>
    <dbReference type="NCBI Taxonomy" id="3760"/>
    <lineage>
        <taxon>Eukaryota</taxon>
        <taxon>Viridiplantae</taxon>
        <taxon>Streptophyta</taxon>
        <taxon>Embryophyta</taxon>
        <taxon>Tracheophyta</taxon>
        <taxon>Spermatophyta</taxon>
        <taxon>Magnoliopsida</taxon>
        <taxon>eudicotyledons</taxon>
        <taxon>Gunneridae</taxon>
        <taxon>Pentapetalae</taxon>
        <taxon>rosids</taxon>
        <taxon>fabids</taxon>
        <taxon>Rosales</taxon>
        <taxon>Rosaceae</taxon>
        <taxon>Amygdaloideae</taxon>
        <taxon>Amygdaleae</taxon>
        <taxon>Prunus</taxon>
    </lineage>
</organism>
<reference evidence="1 2" key="1">
    <citation type="journal article" date="2013" name="Nat. Genet.">
        <title>The high-quality draft genome of peach (Prunus persica) identifies unique patterns of genetic diversity, domestication and genome evolution.</title>
        <authorList>
            <consortium name="International Peach Genome Initiative"/>
            <person name="Verde I."/>
            <person name="Abbott A.G."/>
            <person name="Scalabrin S."/>
            <person name="Jung S."/>
            <person name="Shu S."/>
            <person name="Marroni F."/>
            <person name="Zhebentyayeva T."/>
            <person name="Dettori M.T."/>
            <person name="Grimwood J."/>
            <person name="Cattonaro F."/>
            <person name="Zuccolo A."/>
            <person name="Rossini L."/>
            <person name="Jenkins J."/>
            <person name="Vendramin E."/>
            <person name="Meisel L.A."/>
            <person name="Decroocq V."/>
            <person name="Sosinski B."/>
            <person name="Prochnik S."/>
            <person name="Mitros T."/>
            <person name="Policriti A."/>
            <person name="Cipriani G."/>
            <person name="Dondini L."/>
            <person name="Ficklin S."/>
            <person name="Goodstein D.M."/>
            <person name="Xuan P."/>
            <person name="Del Fabbro C."/>
            <person name="Aramini V."/>
            <person name="Copetti D."/>
            <person name="Gonzalez S."/>
            <person name="Horner D.S."/>
            <person name="Falchi R."/>
            <person name="Lucas S."/>
            <person name="Mica E."/>
            <person name="Maldonado J."/>
            <person name="Lazzari B."/>
            <person name="Bielenberg D."/>
            <person name="Pirona R."/>
            <person name="Miculan M."/>
            <person name="Barakat A."/>
            <person name="Testolin R."/>
            <person name="Stella A."/>
            <person name="Tartarini S."/>
            <person name="Tonutti P."/>
            <person name="Arus P."/>
            <person name="Orellana A."/>
            <person name="Wells C."/>
            <person name="Main D."/>
            <person name="Vizzotto G."/>
            <person name="Silva H."/>
            <person name="Salamini F."/>
            <person name="Schmutz J."/>
            <person name="Morgante M."/>
            <person name="Rokhsar D.S."/>
        </authorList>
    </citation>
    <scope>NUCLEOTIDE SEQUENCE [LARGE SCALE GENOMIC DNA]</scope>
    <source>
        <strain evidence="2">cv. Nemared</strain>
    </source>
</reference>
<dbReference type="Proteomes" id="UP000006882">
    <property type="component" value="Chromosome G1"/>
</dbReference>
<accession>A0A251RAL4</accession>
<keyword evidence="2" id="KW-1185">Reference proteome</keyword>
<evidence type="ECO:0000313" key="2">
    <source>
        <dbReference type="Proteomes" id="UP000006882"/>
    </source>
</evidence>
<sequence length="84" mass="9537">MDQKNLRLTCQVSQDQVSSNMVDRISELPDVILVTIVSCLRALMEKVATSILSKRWRYVWVYSTYDSRLSGDLMTCKSMPTSSG</sequence>
<evidence type="ECO:0000313" key="1">
    <source>
        <dbReference type="EMBL" id="ONI33084.1"/>
    </source>
</evidence>
<dbReference type="EMBL" id="CM007651">
    <property type="protein sequence ID" value="ONI33084.1"/>
    <property type="molecule type" value="Genomic_DNA"/>
</dbReference>
<dbReference type="PANTHER" id="PTHR32212:SF234">
    <property type="entry name" value="F-BOX_LRR-REPEAT PROTEIN 13-LIKE"/>
    <property type="match status" value="1"/>
</dbReference>
<protein>
    <recommendedName>
        <fullName evidence="3">F-box domain-containing protein</fullName>
    </recommendedName>
</protein>
<dbReference type="SUPFAM" id="SSF81383">
    <property type="entry name" value="F-box domain"/>
    <property type="match status" value="1"/>
</dbReference>
<dbReference type="InterPro" id="IPR036047">
    <property type="entry name" value="F-box-like_dom_sf"/>
</dbReference>